<feature type="domain" description="FAD/NAD(P)-binding" evidence="5">
    <location>
        <begin position="2"/>
        <end position="275"/>
    </location>
</feature>
<dbReference type="EMBL" id="LT670818">
    <property type="protein sequence ID" value="SHH36926.1"/>
    <property type="molecule type" value="Genomic_DNA"/>
</dbReference>
<dbReference type="InterPro" id="IPR023753">
    <property type="entry name" value="FAD/NAD-binding_dom"/>
</dbReference>
<proteinExistence type="inferred from homology"/>
<dbReference type="Gene3D" id="3.50.50.100">
    <property type="match status" value="1"/>
</dbReference>
<dbReference type="GO" id="GO:0005737">
    <property type="term" value="C:cytoplasm"/>
    <property type="evidence" value="ECO:0007669"/>
    <property type="project" value="TreeGrafter"/>
</dbReference>
<dbReference type="Pfam" id="PF07992">
    <property type="entry name" value="Pyr_redox_2"/>
    <property type="match status" value="1"/>
</dbReference>
<evidence type="ECO:0000313" key="6">
    <source>
        <dbReference type="EMBL" id="SHH36926.1"/>
    </source>
</evidence>
<evidence type="ECO:0000313" key="7">
    <source>
        <dbReference type="Proteomes" id="UP000190675"/>
    </source>
</evidence>
<keyword evidence="3" id="KW-0274">FAD</keyword>
<dbReference type="PRINTS" id="PR00368">
    <property type="entry name" value="FADPNR"/>
</dbReference>
<dbReference type="PANTHER" id="PTHR43735:SF3">
    <property type="entry name" value="FERROPTOSIS SUPPRESSOR PROTEIN 1"/>
    <property type="match status" value="1"/>
</dbReference>
<dbReference type="PRINTS" id="PR00411">
    <property type="entry name" value="PNDRDTASEI"/>
</dbReference>
<evidence type="ECO:0000256" key="1">
    <source>
        <dbReference type="ARBA" id="ARBA00006442"/>
    </source>
</evidence>
<evidence type="ECO:0000256" key="2">
    <source>
        <dbReference type="ARBA" id="ARBA00022630"/>
    </source>
</evidence>
<dbReference type="GO" id="GO:0004174">
    <property type="term" value="F:electron-transferring-flavoprotein dehydrogenase activity"/>
    <property type="evidence" value="ECO:0007669"/>
    <property type="project" value="TreeGrafter"/>
</dbReference>
<reference evidence="6 7" key="1">
    <citation type="submission" date="2016-11" db="EMBL/GenBank/DDBJ databases">
        <authorList>
            <person name="Jaros S."/>
            <person name="Januszkiewicz K."/>
            <person name="Wedrychowicz H."/>
        </authorList>
    </citation>
    <scope>NUCLEOTIDE SEQUENCE [LARGE SCALE GENOMIC DNA]</scope>
    <source>
        <strain evidence="6 7">GAS242</strain>
    </source>
</reference>
<comment type="similarity">
    <text evidence="1">Belongs to the FAD-dependent oxidoreductase family.</text>
</comment>
<dbReference type="InterPro" id="IPR036188">
    <property type="entry name" value="FAD/NAD-bd_sf"/>
</dbReference>
<protein>
    <submittedName>
        <fullName evidence="6">NADH dehydrogenase, FAD-containing subunit</fullName>
    </submittedName>
</protein>
<dbReference type="SUPFAM" id="SSF51905">
    <property type="entry name" value="FAD/NAD(P)-binding domain"/>
    <property type="match status" value="1"/>
</dbReference>
<dbReference type="PANTHER" id="PTHR43735">
    <property type="entry name" value="APOPTOSIS-INDUCING FACTOR 1"/>
    <property type="match status" value="1"/>
</dbReference>
<keyword evidence="2" id="KW-0285">Flavoprotein</keyword>
<dbReference type="GO" id="GO:0050660">
    <property type="term" value="F:flavin adenine dinucleotide binding"/>
    <property type="evidence" value="ECO:0007669"/>
    <property type="project" value="TreeGrafter"/>
</dbReference>
<accession>A0A1M5SEH6</accession>
<dbReference type="AlphaFoldDB" id="A0A1M5SEH6"/>
<keyword evidence="4" id="KW-0560">Oxidoreductase</keyword>
<evidence type="ECO:0000259" key="5">
    <source>
        <dbReference type="Pfam" id="PF07992"/>
    </source>
</evidence>
<evidence type="ECO:0000256" key="4">
    <source>
        <dbReference type="ARBA" id="ARBA00023002"/>
    </source>
</evidence>
<organism evidence="6 7">
    <name type="scientific">Bradyrhizobium erythrophlei</name>
    <dbReference type="NCBI Taxonomy" id="1437360"/>
    <lineage>
        <taxon>Bacteria</taxon>
        <taxon>Pseudomonadati</taxon>
        <taxon>Pseudomonadota</taxon>
        <taxon>Alphaproteobacteria</taxon>
        <taxon>Hyphomicrobiales</taxon>
        <taxon>Nitrobacteraceae</taxon>
        <taxon>Bradyrhizobium</taxon>
    </lineage>
</organism>
<name>A0A1M5SEH6_9BRAD</name>
<gene>
    <name evidence="6" type="ORF">SAMN05444169_7099</name>
</gene>
<sequence length="357" mass="37935">MAGAVLASHLADDFDVTVIAPTDYFEVPMAMPRLIVEPSYAEKAIVPIAEALPKAQYVRGRLVELSRAGGRVEGDDGGQRMVTADITVLATGSRFSGPFIRSSSGSIEERKASFYRLEASLASARRILIVGGGPVGVEMAGEIVETWPGRSVTIVQSGARILAGTGGSASAVAARFLTEHGVTLLTGERIESPLPRNGYTAEPGEARTASGKHIAYDVMLCCIGGRPNTEYLRAHFSDRLDAEGRVSVTPQLLMEGENDVFALGDITDLKENKMALHIAGQVSVAEANIRAIASGRTPPKTYKAKTGNLMMAVTLGSRAGVIFAPPVGTLRSPWLNRKVKAETMLVPKYRKQLGLSA</sequence>
<dbReference type="Proteomes" id="UP000190675">
    <property type="component" value="Chromosome I"/>
</dbReference>
<evidence type="ECO:0000256" key="3">
    <source>
        <dbReference type="ARBA" id="ARBA00022827"/>
    </source>
</evidence>